<dbReference type="SUPFAM" id="SSF51905">
    <property type="entry name" value="FAD/NAD(P)-binding domain"/>
    <property type="match status" value="1"/>
</dbReference>
<organism evidence="4">
    <name type="scientific">uncultured Solirubrobacteraceae bacterium</name>
    <dbReference type="NCBI Taxonomy" id="1162706"/>
    <lineage>
        <taxon>Bacteria</taxon>
        <taxon>Bacillati</taxon>
        <taxon>Actinomycetota</taxon>
        <taxon>Thermoleophilia</taxon>
        <taxon>Solirubrobacterales</taxon>
        <taxon>Solirubrobacteraceae</taxon>
        <taxon>environmental samples</taxon>
    </lineage>
</organism>
<gene>
    <name evidence="4" type="ORF">AVDCRST_MAG65-333</name>
</gene>
<keyword evidence="2" id="KW-0812">Transmembrane</keyword>
<dbReference type="EMBL" id="CADCVL010000057">
    <property type="protein sequence ID" value="CAA9466465.1"/>
    <property type="molecule type" value="Genomic_DNA"/>
</dbReference>
<evidence type="ECO:0000259" key="3">
    <source>
        <dbReference type="PROSITE" id="PS50206"/>
    </source>
</evidence>
<proteinExistence type="predicted"/>
<reference evidence="4" key="1">
    <citation type="submission" date="2020-02" db="EMBL/GenBank/DDBJ databases">
        <authorList>
            <person name="Meier V. D."/>
        </authorList>
    </citation>
    <scope>NUCLEOTIDE SEQUENCE</scope>
    <source>
        <strain evidence="4">AVDCRST_MAG65</strain>
    </source>
</reference>
<dbReference type="Gene3D" id="3.30.9.10">
    <property type="entry name" value="D-Amino Acid Oxidase, subunit A, domain 2"/>
    <property type="match status" value="1"/>
</dbReference>
<dbReference type="Gene3D" id="3.50.50.60">
    <property type="entry name" value="FAD/NAD(P)-binding domain"/>
    <property type="match status" value="1"/>
</dbReference>
<dbReference type="GO" id="GO:0008115">
    <property type="term" value="F:sarcosine oxidase activity"/>
    <property type="evidence" value="ECO:0007669"/>
    <property type="project" value="UniProtKB-EC"/>
</dbReference>
<keyword evidence="1 4" id="KW-0560">Oxidoreductase</keyword>
<dbReference type="Pfam" id="PF01266">
    <property type="entry name" value="DAO"/>
    <property type="match status" value="1"/>
</dbReference>
<evidence type="ECO:0000256" key="2">
    <source>
        <dbReference type="SAM" id="Phobius"/>
    </source>
</evidence>
<dbReference type="GO" id="GO:0005737">
    <property type="term" value="C:cytoplasm"/>
    <property type="evidence" value="ECO:0007669"/>
    <property type="project" value="TreeGrafter"/>
</dbReference>
<dbReference type="EC" id="1.5.3.1" evidence="4"/>
<dbReference type="SUPFAM" id="SSF54373">
    <property type="entry name" value="FAD-linked reductases, C-terminal domain"/>
    <property type="match status" value="1"/>
</dbReference>
<dbReference type="InterPro" id="IPR036188">
    <property type="entry name" value="FAD/NAD-bd_sf"/>
</dbReference>
<dbReference type="PROSITE" id="PS50206">
    <property type="entry name" value="RHODANESE_3"/>
    <property type="match status" value="1"/>
</dbReference>
<feature type="domain" description="Rhodanese" evidence="3">
    <location>
        <begin position="27"/>
        <end position="66"/>
    </location>
</feature>
<protein>
    <submittedName>
        <fullName evidence="4">Sarcosine oxidase beta subunit</fullName>
        <ecNumber evidence="4">1.5.3.1</ecNumber>
    </submittedName>
</protein>
<accession>A0A6J4R7I5</accession>
<dbReference type="PANTHER" id="PTHR13847:SF287">
    <property type="entry name" value="FAD-DEPENDENT OXIDOREDUCTASE DOMAIN-CONTAINING PROTEIN 1"/>
    <property type="match status" value="1"/>
</dbReference>
<dbReference type="AlphaFoldDB" id="A0A6J4R7I5"/>
<feature type="transmembrane region" description="Helical" evidence="2">
    <location>
        <begin position="21"/>
        <end position="40"/>
    </location>
</feature>
<sequence>MLDIFRKRRMWRPRQELKRHYDVVIVGGGAHGLATAYYLAKRGIKNVAVLEKNYIGSGAAGRNTTILRSNYKTPEGARFYDASLKLYEGLSQDLNFNMLFSQCGHLTLAHSDRAAFVMANRAEVNRMQGIDSRLIGPEEVKRLAPAMVVSPDATYPIQAALYHPPGGIIRHDAVVWGYARGVDRGGAEIHPYTEVTGIDRSNGRVTGVRTNRGHISAGTVLNCTAGWSTIINDMAGVPLPITTHILQALVTEPLKPLLDVVIVSSQMHVYISQTDRGEFLMGAEIEPWTTYRMNGTLNFLQDVTRHALELFPQLERARILRSWAGLCDLSPDYSPILGKTEVENFHVSAGWGTYGFKAAPIVGQTLAELVDTGRTPDLIAPFALERFYEDKLVSELAAAAVSH</sequence>
<name>A0A6J4R7I5_9ACTN</name>
<dbReference type="InterPro" id="IPR001763">
    <property type="entry name" value="Rhodanese-like_dom"/>
</dbReference>
<dbReference type="PANTHER" id="PTHR13847">
    <property type="entry name" value="SARCOSINE DEHYDROGENASE-RELATED"/>
    <property type="match status" value="1"/>
</dbReference>
<dbReference type="InterPro" id="IPR006076">
    <property type="entry name" value="FAD-dep_OxRdtase"/>
</dbReference>
<keyword evidence="2" id="KW-1133">Transmembrane helix</keyword>
<keyword evidence="2" id="KW-0472">Membrane</keyword>
<evidence type="ECO:0000313" key="4">
    <source>
        <dbReference type="EMBL" id="CAA9466465.1"/>
    </source>
</evidence>
<evidence type="ECO:0000256" key="1">
    <source>
        <dbReference type="ARBA" id="ARBA00023002"/>
    </source>
</evidence>